<keyword evidence="3" id="KW-0732">Signal</keyword>
<accession>A0A7X1WBY2</accession>
<name>A0A7X1WBY2_9PSED</name>
<dbReference type="EMBL" id="WIWJ01000042">
    <property type="protein sequence ID" value="MQT48995.1"/>
    <property type="molecule type" value="Genomic_DNA"/>
</dbReference>
<keyword evidence="2" id="KW-1133">Transmembrane helix</keyword>
<feature type="compositionally biased region" description="Basic and acidic residues" evidence="1">
    <location>
        <begin position="1030"/>
        <end position="1039"/>
    </location>
</feature>
<feature type="chain" id="PRO_5031429033" description="Type IV secretion protein DotA" evidence="3">
    <location>
        <begin position="22"/>
        <end position="1055"/>
    </location>
</feature>
<keyword evidence="2" id="KW-0472">Membrane</keyword>
<feature type="transmembrane region" description="Helical" evidence="2">
    <location>
        <begin position="806"/>
        <end position="825"/>
    </location>
</feature>
<dbReference type="Proteomes" id="UP000441404">
    <property type="component" value="Unassembled WGS sequence"/>
</dbReference>
<gene>
    <name evidence="4" type="ORF">GHO40_20020</name>
</gene>
<evidence type="ECO:0008006" key="6">
    <source>
        <dbReference type="Google" id="ProtNLM"/>
    </source>
</evidence>
<sequence>MSIKIILAAMVIMFTCSVVNAADETVPGDANGTFLGAEISNIGSIELGKNLEISAVRSGPYLLNDDPGPNIFGKVFGTDSFMPFVKDLGFTKEIQRDPFFETYFIFSLILSGALALGSVGYLITMVFKLQSEDVRGVFESAIAKKAWLLIALFVLINVIAYLAVNAVLAIMAMVNWTGLSFSLQSTDLKNTSALDDTSLQKNYYAVGGMVKIDQAVFRNTRQALIAFNFANMADAGLVGSYSKKEVADRILESAEADVTPNGLGDVNVDVTSSWRNMVNFYATANNYDVKFNAPSLKLWERKTWGYKHSFGVINFNNAVGVNFERNNGESMNDGTFISQLRDIQKNAAKSLGNETFNYISMIGNDEAFYELISNGSVDSTNVYQDPYLEIYSKKIIAQYKADAKSLVKQYYKPDEIGIKDTSNLLAASSSVYKAAYSGYIGADMNMLGNGGDIISKVMKHAVRQITLAKLNELCTVAWDDNKAVRASVDAYNAIPADTAFRDIVKGVNGMQAAFASQCVYLDDDGTFKNLGSEHIEDALYYRTKQMQWFFATTYVYNKIQEAMRAAILEDQSAASQFASEMVKNLRAGIIGAAANFSLVVKIQKQKKDAFTGISNTLFVQYNGPAHKDNFVAEEIFTGTTDEKVNGEMHERSVTTYPEISYASLLASPIVNIQPSTDENESTLEALVSLSFQQMVDKLFGTDNTALKLMLGLPMNMSVSEGASFCRAEPARCSTNDRVSIPVGLMMMGGEFINDALTTFTIKTALGTILQLWDAGGGVDTDALSATEKSAAATVGDASRITTFTKVLGGIGAKIAHAILIALYIVASAQMSIAWFKLAVGFVLVVVLPSYFVVMIMIRMIKQLMNIVFIVAKLIIATSLTMLEPAPNRIFAPIKDVAMELVFELISVGVFALFMFVSIVLLLNLELDSTMLMIISLTAGKGLIANVVMTVMIMVIFCVVAYMLMRFADEKTDEIAQLFKVKAAVDKDIEFLMIRLRDPQLMNAAQQLHGISEKELNQIVQQATSKHARAKRDERTEKRKQLVQAARKHFGSEPSE</sequence>
<dbReference type="RefSeq" id="WP_044272835.1">
    <property type="nucleotide sequence ID" value="NZ_WIWJ01000042.1"/>
</dbReference>
<evidence type="ECO:0000256" key="3">
    <source>
        <dbReference type="SAM" id="SignalP"/>
    </source>
</evidence>
<protein>
    <recommendedName>
        <fullName evidence="6">Type IV secretion protein DotA</fullName>
    </recommendedName>
</protein>
<feature type="transmembrane region" description="Helical" evidence="2">
    <location>
        <begin position="103"/>
        <end position="127"/>
    </location>
</feature>
<feature type="signal peptide" evidence="3">
    <location>
        <begin position="1"/>
        <end position="21"/>
    </location>
</feature>
<feature type="transmembrane region" description="Helical" evidence="2">
    <location>
        <begin position="902"/>
        <end position="922"/>
    </location>
</feature>
<proteinExistence type="predicted"/>
<comment type="caution">
    <text evidence="4">The sequence shown here is derived from an EMBL/GenBank/DDBJ whole genome shotgun (WGS) entry which is preliminary data.</text>
</comment>
<feature type="transmembrane region" description="Helical" evidence="2">
    <location>
        <begin position="837"/>
        <end position="857"/>
    </location>
</feature>
<evidence type="ECO:0000256" key="1">
    <source>
        <dbReference type="SAM" id="MobiDB-lite"/>
    </source>
</evidence>
<evidence type="ECO:0000256" key="2">
    <source>
        <dbReference type="SAM" id="Phobius"/>
    </source>
</evidence>
<feature type="transmembrane region" description="Helical" evidence="2">
    <location>
        <begin position="942"/>
        <end position="964"/>
    </location>
</feature>
<organism evidence="4 5">
    <name type="scientific">Pseudomonas helleri</name>
    <dbReference type="NCBI Taxonomy" id="1608996"/>
    <lineage>
        <taxon>Bacteria</taxon>
        <taxon>Pseudomonadati</taxon>
        <taxon>Pseudomonadota</taxon>
        <taxon>Gammaproteobacteria</taxon>
        <taxon>Pseudomonadales</taxon>
        <taxon>Pseudomonadaceae</taxon>
        <taxon>Pseudomonas</taxon>
    </lineage>
</organism>
<evidence type="ECO:0000313" key="4">
    <source>
        <dbReference type="EMBL" id="MQT48995.1"/>
    </source>
</evidence>
<evidence type="ECO:0000313" key="5">
    <source>
        <dbReference type="Proteomes" id="UP000441404"/>
    </source>
</evidence>
<feature type="transmembrane region" description="Helical" evidence="2">
    <location>
        <begin position="147"/>
        <end position="174"/>
    </location>
</feature>
<feature type="transmembrane region" description="Helical" evidence="2">
    <location>
        <begin position="863"/>
        <end position="882"/>
    </location>
</feature>
<dbReference type="AlphaFoldDB" id="A0A7X1WBY2"/>
<keyword evidence="2" id="KW-0812">Transmembrane</keyword>
<reference evidence="4 5" key="1">
    <citation type="submission" date="2019-10" db="EMBL/GenBank/DDBJ databases">
        <title>Evaluation of single-gene subtyping targets for Pseudomonas.</title>
        <authorList>
            <person name="Reichler S.J."/>
            <person name="Orsi R.H."/>
            <person name="Wiedmann M."/>
            <person name="Martin N.H."/>
            <person name="Murphy S.I."/>
        </authorList>
    </citation>
    <scope>NUCLEOTIDE SEQUENCE [LARGE SCALE GENOMIC DNA]</scope>
    <source>
        <strain evidence="4 5">FSL R10-3257</strain>
    </source>
</reference>
<feature type="region of interest" description="Disordered" evidence="1">
    <location>
        <begin position="1021"/>
        <end position="1055"/>
    </location>
</feature>